<dbReference type="RefSeq" id="WP_090746357.1">
    <property type="nucleotide sequence ID" value="NZ_CZQA01000001.1"/>
</dbReference>
<dbReference type="OrthoDB" id="9770071at2"/>
<dbReference type="SUPFAM" id="SSF75011">
    <property type="entry name" value="3-carboxy-cis,cis-mucoante lactonizing enzyme"/>
    <property type="match status" value="1"/>
</dbReference>
<feature type="region of interest" description="Disordered" evidence="1">
    <location>
        <begin position="400"/>
        <end position="422"/>
    </location>
</feature>
<keyword evidence="3" id="KW-1185">Reference proteome</keyword>
<proteinExistence type="predicted"/>
<protein>
    <submittedName>
        <fullName evidence="2">Uncharacterized protein</fullName>
    </submittedName>
</protein>
<evidence type="ECO:0000313" key="3">
    <source>
        <dbReference type="Proteomes" id="UP000199032"/>
    </source>
</evidence>
<reference evidence="2 3" key="1">
    <citation type="submission" date="2015-10" db="EMBL/GenBank/DDBJ databases">
        <authorList>
            <person name="Gilbert D.G."/>
        </authorList>
    </citation>
    <scope>NUCLEOTIDE SEQUENCE [LARGE SCALE GENOMIC DNA]</scope>
    <source>
        <strain evidence="2">COMA1</strain>
    </source>
</reference>
<sequence>MMLKIRVDMFGGVAAMGLLAWVLLASPQVEAGKDGRGGSHGDVRYELWASDQSNTVVGKGALGIDGSLLWIWDNKTIEKQVDGGRSAAPMPCAGTAAPCDTNLVFPAGLPEHNEFNAPTGNVRPPAGRLHSAFIDPQQKYALLSFFAPGGGMIGVMDAETKEAVALFRATQTGTGRTNHMSFWRHDGLAILVCNLDGRIVERIDVTRDATGRITTLSYNMKAGLGVGKGQTVVEPPRVYLGSNAVGHPLIGSIQVGTSDFSDLTPNGFCKENGCTTGPNGSSGGRPNNAILCPIPANNNALVYVTLAGGGLLVIDSSTTPMAIVAEYGNEVINGAGCAGTQANGLIHLDGGVSAGVAGLTQSTYAVYVLPHAAFPFAPEHNSENQPLPVVVIKDPTNTLTNGNHDHSGVSSNDTGQIPGTTTRRDAHGVVATVDEKYVHTGDRIQNKVEVVKTRGQSKPAAIYDLTSENGEGRGVGPCLAASVTDDPSMPLNDPAPDLISRSPNGDYLFVALRGPAPVTANHAAQGSCPGVGVIKLEQGGKSGRLYSVIRTTNTVDTAPSSPPGGYAYTGRERSDIHFVDIRIVGESTD</sequence>
<organism evidence="2 3">
    <name type="scientific">Candidatus Nitrospira nitrosa</name>
    <dbReference type="NCBI Taxonomy" id="1742972"/>
    <lineage>
        <taxon>Bacteria</taxon>
        <taxon>Pseudomonadati</taxon>
        <taxon>Nitrospirota</taxon>
        <taxon>Nitrospiria</taxon>
        <taxon>Nitrospirales</taxon>
        <taxon>Nitrospiraceae</taxon>
        <taxon>Nitrospira</taxon>
    </lineage>
</organism>
<gene>
    <name evidence="2" type="ORF">COMA1_11695</name>
</gene>
<feature type="compositionally biased region" description="Polar residues" evidence="1">
    <location>
        <begin position="400"/>
        <end position="421"/>
    </location>
</feature>
<dbReference type="EMBL" id="CZQA01000001">
    <property type="protein sequence ID" value="CUS34419.1"/>
    <property type="molecule type" value="Genomic_DNA"/>
</dbReference>
<dbReference type="AlphaFoldDB" id="A0A0S4L9N6"/>
<name>A0A0S4L9N6_9BACT</name>
<evidence type="ECO:0000256" key="1">
    <source>
        <dbReference type="SAM" id="MobiDB-lite"/>
    </source>
</evidence>
<dbReference type="Proteomes" id="UP000199032">
    <property type="component" value="Unassembled WGS sequence"/>
</dbReference>
<accession>A0A0S4L9N6</accession>
<evidence type="ECO:0000313" key="2">
    <source>
        <dbReference type="EMBL" id="CUS34419.1"/>
    </source>
</evidence>